<evidence type="ECO:0000256" key="2">
    <source>
        <dbReference type="ARBA" id="ARBA00022448"/>
    </source>
</evidence>
<keyword evidence="2 7" id="KW-0813">Transport</keyword>
<reference evidence="10" key="1">
    <citation type="journal article" date="2019" name="Int. J. Syst. Evol. Microbiol.">
        <title>The Global Catalogue of Microorganisms (GCM) 10K type strain sequencing project: providing services to taxonomists for standard genome sequencing and annotation.</title>
        <authorList>
            <consortium name="The Broad Institute Genomics Platform"/>
            <consortium name="The Broad Institute Genome Sequencing Center for Infectious Disease"/>
            <person name="Wu L."/>
            <person name="Ma J."/>
        </authorList>
    </citation>
    <scope>NUCLEOTIDE SEQUENCE [LARGE SCALE GENOMIC DNA]</scope>
    <source>
        <strain evidence="10">JCM 17933</strain>
    </source>
</reference>
<dbReference type="Proteomes" id="UP001500503">
    <property type="component" value="Unassembled WGS sequence"/>
</dbReference>
<proteinExistence type="inferred from homology"/>
<evidence type="ECO:0000256" key="5">
    <source>
        <dbReference type="ARBA" id="ARBA00022989"/>
    </source>
</evidence>
<dbReference type="RefSeq" id="WP_345463166.1">
    <property type="nucleotide sequence ID" value="NZ_BAABHF010000019.1"/>
</dbReference>
<protein>
    <submittedName>
        <fullName evidence="9">ABC transporter permease subunit</fullName>
    </submittedName>
</protein>
<comment type="caution">
    <text evidence="9">The sequence shown here is derived from an EMBL/GenBank/DDBJ whole genome shotgun (WGS) entry which is preliminary data.</text>
</comment>
<keyword evidence="4 7" id="KW-0812">Transmembrane</keyword>
<name>A0ABP8PT98_9ACTN</name>
<evidence type="ECO:0000256" key="1">
    <source>
        <dbReference type="ARBA" id="ARBA00004651"/>
    </source>
</evidence>
<comment type="subcellular location">
    <subcellularLocation>
        <location evidence="1 7">Cell membrane</location>
        <topology evidence="1 7">Multi-pass membrane protein</topology>
    </subcellularLocation>
</comment>
<evidence type="ECO:0000256" key="3">
    <source>
        <dbReference type="ARBA" id="ARBA00022475"/>
    </source>
</evidence>
<dbReference type="CDD" id="cd06261">
    <property type="entry name" value="TM_PBP2"/>
    <property type="match status" value="1"/>
</dbReference>
<dbReference type="PROSITE" id="PS50928">
    <property type="entry name" value="ABC_TM1"/>
    <property type="match status" value="1"/>
</dbReference>
<accession>A0ABP8PT98</accession>
<keyword evidence="3" id="KW-1003">Cell membrane</keyword>
<feature type="transmembrane region" description="Helical" evidence="7">
    <location>
        <begin position="69"/>
        <end position="91"/>
    </location>
</feature>
<evidence type="ECO:0000256" key="6">
    <source>
        <dbReference type="ARBA" id="ARBA00023136"/>
    </source>
</evidence>
<feature type="transmembrane region" description="Helical" evidence="7">
    <location>
        <begin position="130"/>
        <end position="149"/>
    </location>
</feature>
<feature type="transmembrane region" description="Helical" evidence="7">
    <location>
        <begin position="224"/>
        <end position="245"/>
    </location>
</feature>
<keyword evidence="10" id="KW-1185">Reference proteome</keyword>
<feature type="transmembrane region" description="Helical" evidence="7">
    <location>
        <begin position="12"/>
        <end position="34"/>
    </location>
</feature>
<keyword evidence="6 7" id="KW-0472">Membrane</keyword>
<dbReference type="Gene3D" id="1.10.3720.10">
    <property type="entry name" value="MetI-like"/>
    <property type="match status" value="1"/>
</dbReference>
<evidence type="ECO:0000256" key="4">
    <source>
        <dbReference type="ARBA" id="ARBA00022692"/>
    </source>
</evidence>
<dbReference type="EMBL" id="BAABHF010000019">
    <property type="protein sequence ID" value="GAA4492792.1"/>
    <property type="molecule type" value="Genomic_DNA"/>
</dbReference>
<dbReference type="Pfam" id="PF00528">
    <property type="entry name" value="BPD_transp_1"/>
    <property type="match status" value="1"/>
</dbReference>
<dbReference type="PANTHER" id="PTHR30151">
    <property type="entry name" value="ALKANE SULFONATE ABC TRANSPORTER-RELATED, MEMBRANE SUBUNIT"/>
    <property type="match status" value="1"/>
</dbReference>
<dbReference type="SUPFAM" id="SSF161098">
    <property type="entry name" value="MetI-like"/>
    <property type="match status" value="1"/>
</dbReference>
<dbReference type="InterPro" id="IPR000515">
    <property type="entry name" value="MetI-like"/>
</dbReference>
<feature type="domain" description="ABC transmembrane type-1" evidence="8">
    <location>
        <begin position="64"/>
        <end position="244"/>
    </location>
</feature>
<evidence type="ECO:0000313" key="10">
    <source>
        <dbReference type="Proteomes" id="UP001500503"/>
    </source>
</evidence>
<keyword evidence="5 7" id="KW-1133">Transmembrane helix</keyword>
<comment type="similarity">
    <text evidence="7">Belongs to the binding-protein-dependent transport system permease family.</text>
</comment>
<feature type="transmembrane region" description="Helical" evidence="7">
    <location>
        <begin position="183"/>
        <end position="204"/>
    </location>
</feature>
<sequence length="252" mass="27060">MTTLSPARRASAPPAVAIGSVLVLLAAAILWWLLSRLTFAIPTPAASVRALVHSFGDPDYLDDLRVTGIAALSAFAIGTIVGGLIGIGLGLSRRARTLFEPMVIGLNGLPKIVLYPMLLPVFHLGYGSKMVMGVLFALFPVLINVEAGVREIPQIYGKLARSLQASRRQYATMILLPAIRRPLLTGVRLAVSLAMVGVVLSEFFATDKGLGRVVLSAYSAGEYATMMGTILLLLIVSFVVSFALWELERRVR</sequence>
<dbReference type="InterPro" id="IPR035906">
    <property type="entry name" value="MetI-like_sf"/>
</dbReference>
<dbReference type="PANTHER" id="PTHR30151:SF20">
    <property type="entry name" value="ABC TRANSPORTER PERMEASE PROTEIN HI_0355-RELATED"/>
    <property type="match status" value="1"/>
</dbReference>
<evidence type="ECO:0000313" key="9">
    <source>
        <dbReference type="EMBL" id="GAA4492792.1"/>
    </source>
</evidence>
<evidence type="ECO:0000256" key="7">
    <source>
        <dbReference type="RuleBase" id="RU363032"/>
    </source>
</evidence>
<gene>
    <name evidence="9" type="ORF">GCM10023191_029230</name>
</gene>
<organism evidence="9 10">
    <name type="scientific">Actinoallomurus oryzae</name>
    <dbReference type="NCBI Taxonomy" id="502180"/>
    <lineage>
        <taxon>Bacteria</taxon>
        <taxon>Bacillati</taxon>
        <taxon>Actinomycetota</taxon>
        <taxon>Actinomycetes</taxon>
        <taxon>Streptosporangiales</taxon>
        <taxon>Thermomonosporaceae</taxon>
        <taxon>Actinoallomurus</taxon>
    </lineage>
</organism>
<feature type="transmembrane region" description="Helical" evidence="7">
    <location>
        <begin position="103"/>
        <end position="124"/>
    </location>
</feature>
<evidence type="ECO:0000259" key="8">
    <source>
        <dbReference type="PROSITE" id="PS50928"/>
    </source>
</evidence>